<name>A0A6S6M6E6_9BACT</name>
<gene>
    <name evidence="1" type="ORF">GEOBRER4_20340</name>
</gene>
<dbReference type="AlphaFoldDB" id="A0A6S6M6E6"/>
<reference evidence="1 2" key="1">
    <citation type="submission" date="2020-06" db="EMBL/GenBank/DDBJ databases">
        <title>Interaction of electrochemicaly active bacteria, Geobacter bremensis R4 on different carbon anode.</title>
        <authorList>
            <person name="Meng L."/>
            <person name="Yoshida N."/>
        </authorList>
    </citation>
    <scope>NUCLEOTIDE SEQUENCE [LARGE SCALE GENOMIC DNA]</scope>
    <source>
        <strain evidence="1 2">R4</strain>
    </source>
</reference>
<dbReference type="Proteomes" id="UP000515472">
    <property type="component" value="Chromosome"/>
</dbReference>
<protein>
    <submittedName>
        <fullName evidence="1">Uncharacterized protein</fullName>
    </submittedName>
</protein>
<evidence type="ECO:0000313" key="1">
    <source>
        <dbReference type="EMBL" id="BCG47284.1"/>
    </source>
</evidence>
<dbReference type="KEGG" id="gbn:GEOBRER4_20340"/>
<organism evidence="1 2">
    <name type="scientific">Citrifermentans bremense</name>
    <dbReference type="NCBI Taxonomy" id="60035"/>
    <lineage>
        <taxon>Bacteria</taxon>
        <taxon>Pseudomonadati</taxon>
        <taxon>Thermodesulfobacteriota</taxon>
        <taxon>Desulfuromonadia</taxon>
        <taxon>Geobacterales</taxon>
        <taxon>Geobacteraceae</taxon>
        <taxon>Citrifermentans</taxon>
    </lineage>
</organism>
<proteinExistence type="predicted"/>
<dbReference type="EMBL" id="AP023213">
    <property type="protein sequence ID" value="BCG47284.1"/>
    <property type="molecule type" value="Genomic_DNA"/>
</dbReference>
<sequence>MFVVKQTPMIKLYLESCVQMEQINDITVWHDLPATEGAGRYISDVAAKSKSPLSPLPPSQTKCYGVQARLRGPKRYGAQARRKGGKREVSRSASWANVLVFQVSRYSR</sequence>
<keyword evidence="2" id="KW-1185">Reference proteome</keyword>
<evidence type="ECO:0000313" key="2">
    <source>
        <dbReference type="Proteomes" id="UP000515472"/>
    </source>
</evidence>
<accession>A0A6S6M6E6</accession>